<evidence type="ECO:0008006" key="11">
    <source>
        <dbReference type="Google" id="ProtNLM"/>
    </source>
</evidence>
<feature type="compositionally biased region" description="Basic residues" evidence="8">
    <location>
        <begin position="719"/>
        <end position="728"/>
    </location>
</feature>
<dbReference type="PANTHER" id="PTHR24179">
    <property type="entry name" value="PROTEIN PHOSPHATASE 1 REGULATORY SUBUNIT 12"/>
    <property type="match status" value="1"/>
</dbReference>
<dbReference type="PROSITE" id="PS50297">
    <property type="entry name" value="ANK_REP_REGION"/>
    <property type="match status" value="2"/>
</dbReference>
<keyword evidence="10" id="KW-1185">Reference proteome</keyword>
<dbReference type="Gene3D" id="6.10.140.390">
    <property type="match status" value="1"/>
</dbReference>
<dbReference type="InterPro" id="IPR002110">
    <property type="entry name" value="Ankyrin_rpt"/>
</dbReference>
<dbReference type="AlphaFoldDB" id="A0A8K0JUW3"/>
<dbReference type="CDD" id="cd21930">
    <property type="entry name" value="IPD_PPP1R12"/>
    <property type="match status" value="1"/>
</dbReference>
<evidence type="ECO:0000256" key="7">
    <source>
        <dbReference type="PROSITE-ProRule" id="PRU00023"/>
    </source>
</evidence>
<evidence type="ECO:0000256" key="6">
    <source>
        <dbReference type="ARBA" id="ARBA00038386"/>
    </source>
</evidence>
<feature type="repeat" description="ANK" evidence="7">
    <location>
        <begin position="1"/>
        <end position="19"/>
    </location>
</feature>
<sequence length="813" mass="89052">MEMVEFLVQNGADVNIGDNEGWTPLHATASCGFLSISKFLLENGANVACVNNDGHLPIDIADSDVMEELLNKHIYAQGIDCDKARNEEEQLMLHDAKEWLNSGGDAASKEVPHPKTGATALHVAAAKGYIKVMRVLIQAGCDVDAQDFDGWTPLHAAAHWCVGEACKLLVEDGLCDMDIRNFVGQTAFDVADPELHPPLEELKKRQAGLLGSKRRKKIETSPVDTMPQSPVEAEESTLNDITHKHRPAVSIVKGQELENNRIPTSRTPQNIDGESRDTNIESEEGGTGDSMQRVRRNPAIDDGAVHVDDEDEVLIDKMEESDVGEDEEKEEEDSSSSLATSSSSSTTSSSETSDSSDECEARGSAEKNLSLEEKKNRVNREENVSSPTKNPALSINAHPAPTSPPKVVPAENDDTSGTGSGPSWRRPVSYRGTATRPNSTPSPREETGTKKAATNRTSAPDSQQQQEVILRRTHSFESDEKKGGREDLRVKIGKTDAVTTASTNSTTNAMSSSATSPLPASQVRSSSAPVTPSTPPTTPGGSRLSPGNFLKNFFKSFVPPVRDEESETQRKAHAKRVRETRRSTQGVTLEELKSAEQLVRKQQQQQQHNDATPLNNQSSQPETQQQQFLLEDARSRSGGETVSTPTSTSAYIRRPTSASPSVLSTTTPSSATPRPASVPPEADATVTIALRRQSKPPDDKDQDKENDSRNAQATQAVIQRRRRPKRRSTGVVHVDMDEIDPDRQDSADADDSSKYNSEEKRVNFEYVEYLVKSNYFTHLDVSSHPRQTRIFFHSVVFAVKREKKVSASKKFTN</sequence>
<keyword evidence="3" id="KW-0963">Cytoplasm</keyword>
<feature type="compositionally biased region" description="Polar residues" evidence="8">
    <location>
        <begin position="638"/>
        <end position="650"/>
    </location>
</feature>
<comment type="caution">
    <text evidence="9">The sequence shown here is derived from an EMBL/GenBank/DDBJ whole genome shotgun (WGS) entry which is preliminary data.</text>
</comment>
<evidence type="ECO:0000256" key="8">
    <source>
        <dbReference type="SAM" id="MobiDB-lite"/>
    </source>
</evidence>
<feature type="compositionally biased region" description="Low complexity" evidence="8">
    <location>
        <begin position="617"/>
        <end position="627"/>
    </location>
</feature>
<dbReference type="GO" id="GO:0005737">
    <property type="term" value="C:cytoplasm"/>
    <property type="evidence" value="ECO:0007669"/>
    <property type="project" value="UniProtKB-SubCell"/>
</dbReference>
<dbReference type="Gene3D" id="1.25.40.20">
    <property type="entry name" value="Ankyrin repeat-containing domain"/>
    <property type="match status" value="2"/>
</dbReference>
<dbReference type="GO" id="GO:0004857">
    <property type="term" value="F:enzyme inhibitor activity"/>
    <property type="evidence" value="ECO:0007669"/>
    <property type="project" value="TreeGrafter"/>
</dbReference>
<dbReference type="EMBL" id="KZ308129">
    <property type="protein sequence ID" value="KAG8222330.1"/>
    <property type="molecule type" value="Genomic_DNA"/>
</dbReference>
<feature type="compositionally biased region" description="Basic and acidic residues" evidence="8">
    <location>
        <begin position="359"/>
        <end position="383"/>
    </location>
</feature>
<dbReference type="SMART" id="SM00248">
    <property type="entry name" value="ANK"/>
    <property type="match status" value="3"/>
</dbReference>
<feature type="compositionally biased region" description="Low complexity" evidence="8">
    <location>
        <begin position="499"/>
        <end position="516"/>
    </location>
</feature>
<dbReference type="FunFam" id="1.25.40.20:FF:000004">
    <property type="entry name" value="Phosphatase 1 regulatory subunit 12A"/>
    <property type="match status" value="1"/>
</dbReference>
<feature type="repeat" description="ANK" evidence="7">
    <location>
        <begin position="116"/>
        <end position="148"/>
    </location>
</feature>
<evidence type="ECO:0000256" key="5">
    <source>
        <dbReference type="ARBA" id="ARBA00023043"/>
    </source>
</evidence>
<dbReference type="InterPro" id="IPR036770">
    <property type="entry name" value="Ankyrin_rpt-contain_sf"/>
</dbReference>
<feature type="compositionally biased region" description="Basic and acidic residues" evidence="8">
    <location>
        <begin position="474"/>
        <end position="494"/>
    </location>
</feature>
<feature type="region of interest" description="Disordered" evidence="8">
    <location>
        <begin position="205"/>
        <end position="757"/>
    </location>
</feature>
<feature type="compositionally biased region" description="Basic and acidic residues" evidence="8">
    <location>
        <begin position="561"/>
        <end position="570"/>
    </location>
</feature>
<protein>
    <recommendedName>
        <fullName evidence="11">Protein phosphatase 1 regulatory subunit 12A</fullName>
    </recommendedName>
</protein>
<feature type="compositionally biased region" description="Basic and acidic residues" evidence="8">
    <location>
        <begin position="695"/>
        <end position="708"/>
    </location>
</feature>
<dbReference type="PROSITE" id="PS50088">
    <property type="entry name" value="ANK_REPEAT"/>
    <property type="match status" value="3"/>
</dbReference>
<dbReference type="PANTHER" id="PTHR24179:SF21">
    <property type="entry name" value="MYOSIN BINDING SUBUNIT, ISOFORM O"/>
    <property type="match status" value="1"/>
</dbReference>
<proteinExistence type="inferred from homology"/>
<organism evidence="9 10">
    <name type="scientific">Ladona fulva</name>
    <name type="common">Scarce chaser dragonfly</name>
    <name type="synonym">Libellula fulva</name>
    <dbReference type="NCBI Taxonomy" id="123851"/>
    <lineage>
        <taxon>Eukaryota</taxon>
        <taxon>Metazoa</taxon>
        <taxon>Ecdysozoa</taxon>
        <taxon>Arthropoda</taxon>
        <taxon>Hexapoda</taxon>
        <taxon>Insecta</taxon>
        <taxon>Pterygota</taxon>
        <taxon>Palaeoptera</taxon>
        <taxon>Odonata</taxon>
        <taxon>Epiprocta</taxon>
        <taxon>Anisoptera</taxon>
        <taxon>Libelluloidea</taxon>
        <taxon>Libellulidae</taxon>
        <taxon>Ladona</taxon>
    </lineage>
</organism>
<dbReference type="Pfam" id="PF12796">
    <property type="entry name" value="Ank_2"/>
    <property type="match status" value="2"/>
</dbReference>
<name>A0A8K0JUW3_LADFU</name>
<comment type="similarity">
    <text evidence="6">Belongs to the NRARP family.</text>
</comment>
<dbReference type="SUPFAM" id="SSF48403">
    <property type="entry name" value="Ankyrin repeat"/>
    <property type="match status" value="1"/>
</dbReference>
<dbReference type="OrthoDB" id="19014at2759"/>
<accession>A0A8K0JUW3</accession>
<feature type="compositionally biased region" description="Low complexity" evidence="8">
    <location>
        <begin position="335"/>
        <end position="353"/>
    </location>
</feature>
<keyword evidence="4" id="KW-0677">Repeat</keyword>
<keyword evidence="2" id="KW-0217">Developmental protein</keyword>
<feature type="compositionally biased region" description="Polar residues" evidence="8">
    <location>
        <begin position="452"/>
        <end position="467"/>
    </location>
</feature>
<evidence type="ECO:0000313" key="10">
    <source>
        <dbReference type="Proteomes" id="UP000792457"/>
    </source>
</evidence>
<gene>
    <name evidence="9" type="ORF">J437_LFUL001872</name>
</gene>
<comment type="subcellular location">
    <subcellularLocation>
        <location evidence="1">Cytoplasm</location>
    </subcellularLocation>
</comment>
<feature type="compositionally biased region" description="Acidic residues" evidence="8">
    <location>
        <begin position="321"/>
        <end position="334"/>
    </location>
</feature>
<keyword evidence="5 7" id="KW-0040">ANK repeat</keyword>
<feature type="compositionally biased region" description="Polar residues" evidence="8">
    <location>
        <begin position="261"/>
        <end position="272"/>
    </location>
</feature>
<evidence type="ECO:0000256" key="3">
    <source>
        <dbReference type="ARBA" id="ARBA00022490"/>
    </source>
</evidence>
<evidence type="ECO:0000313" key="9">
    <source>
        <dbReference type="EMBL" id="KAG8222330.1"/>
    </source>
</evidence>
<dbReference type="Proteomes" id="UP000792457">
    <property type="component" value="Unassembled WGS sequence"/>
</dbReference>
<dbReference type="GO" id="GO:0019208">
    <property type="term" value="F:phosphatase regulator activity"/>
    <property type="evidence" value="ECO:0007669"/>
    <property type="project" value="TreeGrafter"/>
</dbReference>
<feature type="compositionally biased region" description="Basic and acidic residues" evidence="8">
    <location>
        <begin position="741"/>
        <end position="757"/>
    </location>
</feature>
<evidence type="ECO:0000256" key="2">
    <source>
        <dbReference type="ARBA" id="ARBA00022473"/>
    </source>
</evidence>
<evidence type="ECO:0000256" key="4">
    <source>
        <dbReference type="ARBA" id="ARBA00022737"/>
    </source>
</evidence>
<dbReference type="InterPro" id="IPR051226">
    <property type="entry name" value="PP1_Regulatory_Subunit"/>
</dbReference>
<reference evidence="9" key="1">
    <citation type="submission" date="2013-04" db="EMBL/GenBank/DDBJ databases">
        <authorList>
            <person name="Qu J."/>
            <person name="Murali S.C."/>
            <person name="Bandaranaike D."/>
            <person name="Bellair M."/>
            <person name="Blankenburg K."/>
            <person name="Chao H."/>
            <person name="Dinh H."/>
            <person name="Doddapaneni H."/>
            <person name="Downs B."/>
            <person name="Dugan-Rocha S."/>
            <person name="Elkadiri S."/>
            <person name="Gnanaolivu R.D."/>
            <person name="Hernandez B."/>
            <person name="Javaid M."/>
            <person name="Jayaseelan J.C."/>
            <person name="Lee S."/>
            <person name="Li M."/>
            <person name="Ming W."/>
            <person name="Munidasa M."/>
            <person name="Muniz J."/>
            <person name="Nguyen L."/>
            <person name="Ongeri F."/>
            <person name="Osuji N."/>
            <person name="Pu L.-L."/>
            <person name="Puazo M."/>
            <person name="Qu C."/>
            <person name="Quiroz J."/>
            <person name="Raj R."/>
            <person name="Weissenberger G."/>
            <person name="Xin Y."/>
            <person name="Zou X."/>
            <person name="Han Y."/>
            <person name="Richards S."/>
            <person name="Worley K."/>
            <person name="Muzny D."/>
            <person name="Gibbs R."/>
        </authorList>
    </citation>
    <scope>NUCLEOTIDE SEQUENCE</scope>
    <source>
        <strain evidence="9">Sampled in the wild</strain>
    </source>
</reference>
<feature type="compositionally biased region" description="Low complexity" evidence="8">
    <location>
        <begin position="655"/>
        <end position="675"/>
    </location>
</feature>
<evidence type="ECO:0000256" key="1">
    <source>
        <dbReference type="ARBA" id="ARBA00004496"/>
    </source>
</evidence>
<reference evidence="9" key="2">
    <citation type="submission" date="2017-10" db="EMBL/GenBank/DDBJ databases">
        <title>Ladona fulva Genome sequencing and assembly.</title>
        <authorList>
            <person name="Murali S."/>
            <person name="Richards S."/>
            <person name="Bandaranaike D."/>
            <person name="Bellair M."/>
            <person name="Blankenburg K."/>
            <person name="Chao H."/>
            <person name="Dinh H."/>
            <person name="Doddapaneni H."/>
            <person name="Dugan-Rocha S."/>
            <person name="Elkadiri S."/>
            <person name="Gnanaolivu R."/>
            <person name="Hernandez B."/>
            <person name="Skinner E."/>
            <person name="Javaid M."/>
            <person name="Lee S."/>
            <person name="Li M."/>
            <person name="Ming W."/>
            <person name="Munidasa M."/>
            <person name="Muniz J."/>
            <person name="Nguyen L."/>
            <person name="Hughes D."/>
            <person name="Osuji N."/>
            <person name="Pu L.-L."/>
            <person name="Puazo M."/>
            <person name="Qu C."/>
            <person name="Quiroz J."/>
            <person name="Raj R."/>
            <person name="Weissenberger G."/>
            <person name="Xin Y."/>
            <person name="Zou X."/>
            <person name="Han Y."/>
            <person name="Worley K."/>
            <person name="Muzny D."/>
            <person name="Gibbs R."/>
        </authorList>
    </citation>
    <scope>NUCLEOTIDE SEQUENCE</scope>
    <source>
        <strain evidence="9">Sampled in the wild</strain>
    </source>
</reference>
<feature type="repeat" description="ANK" evidence="7">
    <location>
        <begin position="20"/>
        <end position="52"/>
    </location>
</feature>